<feature type="domain" description="LytR/CpsA/Psr regulator C-terminal" evidence="3">
    <location>
        <begin position="87"/>
        <end position="171"/>
    </location>
</feature>
<evidence type="ECO:0000256" key="1">
    <source>
        <dbReference type="SAM" id="MobiDB-lite"/>
    </source>
</evidence>
<proteinExistence type="predicted"/>
<evidence type="ECO:0000256" key="2">
    <source>
        <dbReference type="SAM" id="Phobius"/>
    </source>
</evidence>
<reference evidence="4 5" key="1">
    <citation type="submission" date="2019-01" db="EMBL/GenBank/DDBJ databases">
        <title>Genome sequencing of strain 2JSPR-7.</title>
        <authorList>
            <person name="Heo J."/>
            <person name="Kim S.-J."/>
            <person name="Kim J.-S."/>
            <person name="Hong S.-B."/>
            <person name="Kwon S.-W."/>
        </authorList>
    </citation>
    <scope>NUCLEOTIDE SEQUENCE [LARGE SCALE GENOMIC DNA]</scope>
    <source>
        <strain evidence="4 5">2JSPR-7</strain>
    </source>
</reference>
<dbReference type="Pfam" id="PF13399">
    <property type="entry name" value="LytR_C"/>
    <property type="match status" value="1"/>
</dbReference>
<accession>A0A4P6EQQ9</accession>
<name>A0A4P6EQQ9_9MICO</name>
<dbReference type="KEGG" id="xyl:ET495_14300"/>
<keyword evidence="2" id="KW-1133">Transmembrane helix</keyword>
<dbReference type="Gene3D" id="3.30.70.2390">
    <property type="match status" value="1"/>
</dbReference>
<evidence type="ECO:0000259" key="3">
    <source>
        <dbReference type="Pfam" id="PF13399"/>
    </source>
</evidence>
<protein>
    <submittedName>
        <fullName evidence="4">LytR family transcriptional regulator</fullName>
    </submittedName>
</protein>
<dbReference type="InterPro" id="IPR027381">
    <property type="entry name" value="LytR/CpsA/Psr_C"/>
</dbReference>
<dbReference type="OrthoDB" id="3267444at2"/>
<organism evidence="4 5">
    <name type="scientific">Xylanimonas allomyrinae</name>
    <dbReference type="NCBI Taxonomy" id="2509459"/>
    <lineage>
        <taxon>Bacteria</taxon>
        <taxon>Bacillati</taxon>
        <taxon>Actinomycetota</taxon>
        <taxon>Actinomycetes</taxon>
        <taxon>Micrococcales</taxon>
        <taxon>Promicromonosporaceae</taxon>
        <taxon>Xylanimonas</taxon>
    </lineage>
</organism>
<evidence type="ECO:0000313" key="4">
    <source>
        <dbReference type="EMBL" id="QAY64193.1"/>
    </source>
</evidence>
<feature type="compositionally biased region" description="Acidic residues" evidence="1">
    <location>
        <begin position="213"/>
        <end position="222"/>
    </location>
</feature>
<gene>
    <name evidence="4" type="ORF">ET495_14300</name>
</gene>
<dbReference type="EMBL" id="CP035495">
    <property type="protein sequence ID" value="QAY64193.1"/>
    <property type="molecule type" value="Genomic_DNA"/>
</dbReference>
<feature type="region of interest" description="Disordered" evidence="1">
    <location>
        <begin position="186"/>
        <end position="222"/>
    </location>
</feature>
<dbReference type="AlphaFoldDB" id="A0A4P6EQQ9"/>
<dbReference type="Proteomes" id="UP000291758">
    <property type="component" value="Chromosome"/>
</dbReference>
<dbReference type="RefSeq" id="WP_129205346.1">
    <property type="nucleotide sequence ID" value="NZ_CP035495.1"/>
</dbReference>
<feature type="transmembrane region" description="Helical" evidence="2">
    <location>
        <begin position="22"/>
        <end position="43"/>
    </location>
</feature>
<keyword evidence="2" id="KW-0472">Membrane</keyword>
<keyword evidence="5" id="KW-1185">Reference proteome</keyword>
<sequence length="222" mass="23642">MTTPVQDPARVARRRREHERQAVVYGVLVALLLLVGLAALAVYSGAIEAPFARGFTSTETPEDAVTPPCLPAVEGQPDGALPLAYSEVHLRILNASNLTGIARAYETVLSGRGFAVDSVGNYTSVLTYNELRFGGQGIVAAYTLAAQFPEMRMVLDAREDATIDLLVGKKYEKPLNEDYVTIAADTPLTNAPGCKPAENLTPRPAPTPTAPAPEEEQPAPEG</sequence>
<keyword evidence="2" id="KW-0812">Transmembrane</keyword>
<evidence type="ECO:0000313" key="5">
    <source>
        <dbReference type="Proteomes" id="UP000291758"/>
    </source>
</evidence>